<dbReference type="GO" id="GO:0020037">
    <property type="term" value="F:heme binding"/>
    <property type="evidence" value="ECO:0007669"/>
    <property type="project" value="InterPro"/>
</dbReference>
<dbReference type="Proteomes" id="UP000198284">
    <property type="component" value="Unassembled WGS sequence"/>
</dbReference>
<dbReference type="RefSeq" id="WP_089400009.1">
    <property type="nucleotide sequence ID" value="NZ_FZOT01000009.1"/>
</dbReference>
<dbReference type="OrthoDB" id="7266652at2"/>
<dbReference type="AlphaFoldDB" id="A0A239IEB5"/>
<dbReference type="SMART" id="SM00989">
    <property type="entry name" value="V4R"/>
    <property type="match status" value="1"/>
</dbReference>
<proteinExistence type="predicted"/>
<keyword evidence="3" id="KW-1185">Reference proteome</keyword>
<protein>
    <submittedName>
        <fullName evidence="2">Haem-NO-binding</fullName>
    </submittedName>
</protein>
<dbReference type="InterPro" id="IPR011644">
    <property type="entry name" value="Heme_NO-bd"/>
</dbReference>
<dbReference type="InterPro" id="IPR004096">
    <property type="entry name" value="V4R"/>
</dbReference>
<evidence type="ECO:0000259" key="1">
    <source>
        <dbReference type="SMART" id="SM00989"/>
    </source>
</evidence>
<sequence>MKGIVFNLLEEAVSSEYGDAVWDQFLDEAGLEGAYTSLGSYNDAEISAIVEIAAKTLQIAPEDVLRWFGQRAMPLLAKRYPAFFANHTTASSFLLTLNSIIHPEVRKLYPGATPPVFDFDQSPDGKLAIGYNSDRRLCALAEGFMQGAATYYQERIEIQQPQCMHHGEKKCVFHVRFRRDTPV</sequence>
<dbReference type="InterPro" id="IPR038158">
    <property type="entry name" value="H-NOX_domain_sf"/>
</dbReference>
<accession>A0A239IEB5</accession>
<evidence type="ECO:0000313" key="2">
    <source>
        <dbReference type="EMBL" id="SNS91879.1"/>
    </source>
</evidence>
<feature type="domain" description="4-vinyl reductase 4VR" evidence="1">
    <location>
        <begin position="117"/>
        <end position="177"/>
    </location>
</feature>
<dbReference type="Gene3D" id="3.90.1520.10">
    <property type="entry name" value="H-NOX domain"/>
    <property type="match status" value="1"/>
</dbReference>
<reference evidence="2 3" key="1">
    <citation type="submission" date="2017-06" db="EMBL/GenBank/DDBJ databases">
        <authorList>
            <person name="Kim H.J."/>
            <person name="Triplett B.A."/>
        </authorList>
    </citation>
    <scope>NUCLEOTIDE SEQUENCE [LARGE SCALE GENOMIC DNA]</scope>
    <source>
        <strain evidence="2 3">U15</strain>
    </source>
</reference>
<evidence type="ECO:0000313" key="3">
    <source>
        <dbReference type="Proteomes" id="UP000198284"/>
    </source>
</evidence>
<dbReference type="Pfam" id="PF07700">
    <property type="entry name" value="HNOB"/>
    <property type="match status" value="1"/>
</dbReference>
<dbReference type="EMBL" id="FZOT01000009">
    <property type="protein sequence ID" value="SNS91879.1"/>
    <property type="molecule type" value="Genomic_DNA"/>
</dbReference>
<name>A0A239IEB5_9BURK</name>
<dbReference type="SUPFAM" id="SSF111126">
    <property type="entry name" value="Ligand-binding domain in the NO signalling and Golgi transport"/>
    <property type="match status" value="1"/>
</dbReference>
<dbReference type="InterPro" id="IPR024096">
    <property type="entry name" value="NO_sig/Golgi_transp_ligand-bd"/>
</dbReference>
<gene>
    <name evidence="2" type="ORF">SAMN06265795_10970</name>
</gene>
<organism evidence="2 3">
    <name type="scientific">Noviherbaspirillum humi</name>
    <dbReference type="NCBI Taxonomy" id="1688639"/>
    <lineage>
        <taxon>Bacteria</taxon>
        <taxon>Pseudomonadati</taxon>
        <taxon>Pseudomonadota</taxon>
        <taxon>Betaproteobacteria</taxon>
        <taxon>Burkholderiales</taxon>
        <taxon>Oxalobacteraceae</taxon>
        <taxon>Noviherbaspirillum</taxon>
    </lineage>
</organism>